<accession>A0A1H2VA29</accession>
<dbReference type="Proteomes" id="UP000182589">
    <property type="component" value="Unassembled WGS sequence"/>
</dbReference>
<reference evidence="2" key="1">
    <citation type="submission" date="2016-10" db="EMBL/GenBank/DDBJ databases">
        <authorList>
            <person name="Varghese N."/>
        </authorList>
    </citation>
    <scope>NUCLEOTIDE SEQUENCE [LARGE SCALE GENOMIC DNA]</scope>
    <source>
        <strain evidence="2">DSM 12489</strain>
    </source>
</reference>
<organism evidence="1 2">
    <name type="scientific">Alicyclobacillus hesperidum</name>
    <dbReference type="NCBI Taxonomy" id="89784"/>
    <lineage>
        <taxon>Bacteria</taxon>
        <taxon>Bacillati</taxon>
        <taxon>Bacillota</taxon>
        <taxon>Bacilli</taxon>
        <taxon>Bacillales</taxon>
        <taxon>Alicyclobacillaceae</taxon>
        <taxon>Alicyclobacillus</taxon>
    </lineage>
</organism>
<name>A0A1H2VA29_9BACL</name>
<evidence type="ECO:0000313" key="1">
    <source>
        <dbReference type="EMBL" id="SDW65130.1"/>
    </source>
</evidence>
<gene>
    <name evidence="1" type="ORF">SAMN04489725_11059</name>
</gene>
<evidence type="ECO:0000313" key="2">
    <source>
        <dbReference type="Proteomes" id="UP000182589"/>
    </source>
</evidence>
<keyword evidence="2" id="KW-1185">Reference proteome</keyword>
<dbReference type="EMBL" id="FNOJ01000010">
    <property type="protein sequence ID" value="SDW65130.1"/>
    <property type="molecule type" value="Genomic_DNA"/>
</dbReference>
<proteinExistence type="predicted"/>
<protein>
    <submittedName>
        <fullName evidence="1">Uncharacterized protein</fullName>
    </submittedName>
</protein>
<dbReference type="AlphaFoldDB" id="A0A1H2VA29"/>
<sequence length="109" mass="12242">MTKAELEQHRELGRARMADFRTNGLKRRSAVTCKAETGTSLKEAPPTHHFVVCLQSQISNLRVPIHFTISGSLCEKNALCFVSRVAIFSISSWLNSKSKTVKFSMMRSL</sequence>